<evidence type="ECO:0000313" key="5">
    <source>
        <dbReference type="EMBL" id="GDY51779.1"/>
    </source>
</evidence>
<reference evidence="5 6" key="1">
    <citation type="journal article" date="2020" name="Int. J. Syst. Evol. Microbiol.">
        <title>Reclassification of Streptomyces castelarensis and Streptomyces sporoclivatus as later heterotypic synonyms of Streptomyces antimycoticus.</title>
        <authorList>
            <person name="Komaki H."/>
            <person name="Tamura T."/>
        </authorList>
    </citation>
    <scope>NUCLEOTIDE SEQUENCE [LARGE SCALE GENOMIC DNA]</scope>
    <source>
        <strain evidence="5 6">NBRC 13459</strain>
    </source>
</reference>
<name>A0A4D4L153_STRVO</name>
<dbReference type="CDD" id="cd06170">
    <property type="entry name" value="LuxR_C_like"/>
    <property type="match status" value="1"/>
</dbReference>
<dbReference type="PANTHER" id="PTHR44688:SF16">
    <property type="entry name" value="DNA-BINDING TRANSCRIPTIONAL ACTIVATOR DEVR_DOSR"/>
    <property type="match status" value="1"/>
</dbReference>
<keyword evidence="2" id="KW-0238">DNA-binding</keyword>
<dbReference type="InterPro" id="IPR036388">
    <property type="entry name" value="WH-like_DNA-bd_sf"/>
</dbReference>
<evidence type="ECO:0000256" key="2">
    <source>
        <dbReference type="ARBA" id="ARBA00023125"/>
    </source>
</evidence>
<evidence type="ECO:0000256" key="3">
    <source>
        <dbReference type="ARBA" id="ARBA00023163"/>
    </source>
</evidence>
<organism evidence="5 6">
    <name type="scientific">Streptomyces violaceusniger</name>
    <dbReference type="NCBI Taxonomy" id="68280"/>
    <lineage>
        <taxon>Bacteria</taxon>
        <taxon>Bacillati</taxon>
        <taxon>Actinomycetota</taxon>
        <taxon>Actinomycetes</taxon>
        <taxon>Kitasatosporales</taxon>
        <taxon>Streptomycetaceae</taxon>
        <taxon>Streptomyces</taxon>
        <taxon>Streptomyces violaceusniger group</taxon>
    </lineage>
</organism>
<gene>
    <name evidence="5" type="ORF">SVIO_024020</name>
</gene>
<proteinExistence type="predicted"/>
<dbReference type="SMART" id="SM00421">
    <property type="entry name" value="HTH_LUXR"/>
    <property type="match status" value="1"/>
</dbReference>
<keyword evidence="3" id="KW-0804">Transcription</keyword>
<dbReference type="EMBL" id="BJHW01000001">
    <property type="protein sequence ID" value="GDY51779.1"/>
    <property type="molecule type" value="Genomic_DNA"/>
</dbReference>
<dbReference type="PANTHER" id="PTHR44688">
    <property type="entry name" value="DNA-BINDING TRANSCRIPTIONAL ACTIVATOR DEVR_DOSR"/>
    <property type="match status" value="1"/>
</dbReference>
<evidence type="ECO:0000256" key="1">
    <source>
        <dbReference type="ARBA" id="ARBA00023015"/>
    </source>
</evidence>
<dbReference type="InterPro" id="IPR016032">
    <property type="entry name" value="Sig_transdc_resp-reg_C-effctor"/>
</dbReference>
<dbReference type="AlphaFoldDB" id="A0A4D4L153"/>
<accession>A0A4D4L153</accession>
<protein>
    <recommendedName>
        <fullName evidence="4">HTH luxR-type domain-containing protein</fullName>
    </recommendedName>
</protein>
<dbReference type="SUPFAM" id="SSF46894">
    <property type="entry name" value="C-terminal effector domain of the bipartite response regulators"/>
    <property type="match status" value="1"/>
</dbReference>
<evidence type="ECO:0000259" key="4">
    <source>
        <dbReference type="PROSITE" id="PS50043"/>
    </source>
</evidence>
<dbReference type="GO" id="GO:0006355">
    <property type="term" value="P:regulation of DNA-templated transcription"/>
    <property type="evidence" value="ECO:0007669"/>
    <property type="project" value="InterPro"/>
</dbReference>
<dbReference type="PRINTS" id="PR00038">
    <property type="entry name" value="HTHLUXR"/>
</dbReference>
<dbReference type="Gene3D" id="1.10.10.10">
    <property type="entry name" value="Winged helix-like DNA-binding domain superfamily/Winged helix DNA-binding domain"/>
    <property type="match status" value="1"/>
</dbReference>
<feature type="domain" description="HTH luxR-type" evidence="4">
    <location>
        <begin position="65"/>
        <end position="130"/>
    </location>
</feature>
<comment type="caution">
    <text evidence="5">The sequence shown here is derived from an EMBL/GenBank/DDBJ whole genome shotgun (WGS) entry which is preliminary data.</text>
</comment>
<keyword evidence="6" id="KW-1185">Reference proteome</keyword>
<dbReference type="Proteomes" id="UP000301309">
    <property type="component" value="Unassembled WGS sequence"/>
</dbReference>
<dbReference type="Pfam" id="PF00196">
    <property type="entry name" value="GerE"/>
    <property type="match status" value="1"/>
</dbReference>
<keyword evidence="1" id="KW-0805">Transcription regulation</keyword>
<dbReference type="InterPro" id="IPR000792">
    <property type="entry name" value="Tscrpt_reg_LuxR_C"/>
</dbReference>
<sequence length="138" mass="14966">MVLRVQARERFEDLAGFPVDAVVHGEDLCGPAMAEALARRTQDTVVVSRQAVRQLFHLAGSSTASAAPSPSLTEREAETLQFMASGMSNRQIARDMGITEHGVKRHVASIFAKLNCRNRTTAVAMALRTGLVSHQPPK</sequence>
<dbReference type="PROSITE" id="PS50043">
    <property type="entry name" value="HTH_LUXR_2"/>
    <property type="match status" value="1"/>
</dbReference>
<evidence type="ECO:0000313" key="6">
    <source>
        <dbReference type="Proteomes" id="UP000301309"/>
    </source>
</evidence>
<dbReference type="GO" id="GO:0003677">
    <property type="term" value="F:DNA binding"/>
    <property type="evidence" value="ECO:0007669"/>
    <property type="project" value="UniProtKB-KW"/>
</dbReference>